<dbReference type="GO" id="GO:0003677">
    <property type="term" value="F:DNA binding"/>
    <property type="evidence" value="ECO:0007669"/>
    <property type="project" value="UniProtKB-KW"/>
</dbReference>
<evidence type="ECO:0000259" key="4">
    <source>
        <dbReference type="PROSITE" id="PS50949"/>
    </source>
</evidence>
<dbReference type="InterPro" id="IPR028978">
    <property type="entry name" value="Chorismate_lyase_/UTRA_dom_sf"/>
</dbReference>
<evidence type="ECO:0000256" key="3">
    <source>
        <dbReference type="ARBA" id="ARBA00023163"/>
    </source>
</evidence>
<dbReference type="InterPro" id="IPR036388">
    <property type="entry name" value="WH-like_DNA-bd_sf"/>
</dbReference>
<gene>
    <name evidence="5" type="ORF">CWO92_12470</name>
</gene>
<dbReference type="SMART" id="SM00866">
    <property type="entry name" value="UTRA"/>
    <property type="match status" value="1"/>
</dbReference>
<dbReference type="PRINTS" id="PR00035">
    <property type="entry name" value="HTHGNTR"/>
</dbReference>
<evidence type="ECO:0000256" key="2">
    <source>
        <dbReference type="ARBA" id="ARBA00023125"/>
    </source>
</evidence>
<dbReference type="PANTHER" id="PTHR44846:SF1">
    <property type="entry name" value="MANNOSYL-D-GLYCERATE TRANSPORT_METABOLISM SYSTEM REPRESSOR MNGR-RELATED"/>
    <property type="match status" value="1"/>
</dbReference>
<dbReference type="CDD" id="cd07377">
    <property type="entry name" value="WHTH_GntR"/>
    <property type="match status" value="1"/>
</dbReference>
<dbReference type="EMBL" id="PIQO01000008">
    <property type="protein sequence ID" value="PKR84837.1"/>
    <property type="molecule type" value="Genomic_DNA"/>
</dbReference>
<keyword evidence="3" id="KW-0804">Transcription</keyword>
<keyword evidence="2" id="KW-0238">DNA-binding</keyword>
<dbReference type="GO" id="GO:0045892">
    <property type="term" value="P:negative regulation of DNA-templated transcription"/>
    <property type="evidence" value="ECO:0007669"/>
    <property type="project" value="TreeGrafter"/>
</dbReference>
<dbReference type="Pfam" id="PF07702">
    <property type="entry name" value="UTRA"/>
    <property type="match status" value="1"/>
</dbReference>
<dbReference type="InterPro" id="IPR000524">
    <property type="entry name" value="Tscrpt_reg_HTH_GntR"/>
</dbReference>
<dbReference type="Gene3D" id="1.10.10.10">
    <property type="entry name" value="Winged helix-like DNA-binding domain superfamily/Winged helix DNA-binding domain"/>
    <property type="match status" value="1"/>
</dbReference>
<dbReference type="FunFam" id="1.10.10.10:FF:000079">
    <property type="entry name" value="GntR family transcriptional regulator"/>
    <property type="match status" value="1"/>
</dbReference>
<organism evidence="5 6">
    <name type="scientific">Heyndrickxia camelliae</name>
    <dbReference type="NCBI Taxonomy" id="1707093"/>
    <lineage>
        <taxon>Bacteria</taxon>
        <taxon>Bacillati</taxon>
        <taxon>Bacillota</taxon>
        <taxon>Bacilli</taxon>
        <taxon>Bacillales</taxon>
        <taxon>Bacillaceae</taxon>
        <taxon>Heyndrickxia</taxon>
    </lineage>
</organism>
<feature type="domain" description="HTH gntR-type" evidence="4">
    <location>
        <begin position="8"/>
        <end position="76"/>
    </location>
</feature>
<comment type="caution">
    <text evidence="5">The sequence shown here is derived from an EMBL/GenBank/DDBJ whole genome shotgun (WGS) entry which is preliminary data.</text>
</comment>
<dbReference type="Pfam" id="PF00392">
    <property type="entry name" value="GntR"/>
    <property type="match status" value="1"/>
</dbReference>
<dbReference type="PANTHER" id="PTHR44846">
    <property type="entry name" value="MANNOSYL-D-GLYCERATE TRANSPORT/METABOLISM SYSTEM REPRESSOR MNGR-RELATED"/>
    <property type="match status" value="1"/>
</dbReference>
<dbReference type="SMART" id="SM00345">
    <property type="entry name" value="HTH_GNTR"/>
    <property type="match status" value="1"/>
</dbReference>
<evidence type="ECO:0000313" key="6">
    <source>
        <dbReference type="Proteomes" id="UP000233440"/>
    </source>
</evidence>
<dbReference type="InterPro" id="IPR036390">
    <property type="entry name" value="WH_DNA-bd_sf"/>
</dbReference>
<reference evidence="5 6" key="1">
    <citation type="submission" date="2017-11" db="EMBL/GenBank/DDBJ databases">
        <title>Bacillus camelliae sp. nov., isolated from pu'er tea.</title>
        <authorList>
            <person name="Niu L."/>
        </authorList>
    </citation>
    <scope>NUCLEOTIDE SEQUENCE [LARGE SCALE GENOMIC DNA]</scope>
    <source>
        <strain evidence="5 6">7578-1</strain>
    </source>
</reference>
<dbReference type="InterPro" id="IPR011663">
    <property type="entry name" value="UTRA"/>
</dbReference>
<keyword evidence="1" id="KW-0805">Transcription regulation</keyword>
<protein>
    <submittedName>
        <fullName evidence="5">GntR family transcriptional regulator</fullName>
    </submittedName>
</protein>
<name>A0A2N3LJS5_9BACI</name>
<evidence type="ECO:0000256" key="1">
    <source>
        <dbReference type="ARBA" id="ARBA00023015"/>
    </source>
</evidence>
<dbReference type="Proteomes" id="UP000233440">
    <property type="component" value="Unassembled WGS sequence"/>
</dbReference>
<sequence length="239" mass="27910">MNVNRKKGPLYLQIKEILKDRILHGEYAINTNIPSEPQLEDEFNVSKITVRNAIKELVQEGYLEKKSGKGTKVIANVTTARLSKGKRFTEVLVEEGHHITKRVLKIKRVELSSESFLYSIFGDHCIQIERVYLLDDEPYIYFTHYVLLDLMEEDLRDLQINSLYRFLEDHNIRLEAFRDEFTVSNAPAHICETLNLEKNTAVLKRIRRSSDIDGKILEYSEGYYNTAKQNYIVTYNDSI</sequence>
<dbReference type="PROSITE" id="PS50949">
    <property type="entry name" value="HTH_GNTR"/>
    <property type="match status" value="1"/>
</dbReference>
<evidence type="ECO:0000313" key="5">
    <source>
        <dbReference type="EMBL" id="PKR84837.1"/>
    </source>
</evidence>
<proteinExistence type="predicted"/>
<dbReference type="SUPFAM" id="SSF64288">
    <property type="entry name" value="Chorismate lyase-like"/>
    <property type="match status" value="1"/>
</dbReference>
<dbReference type="OrthoDB" id="457376at2"/>
<accession>A0A2N3LJS5</accession>
<dbReference type="SUPFAM" id="SSF46785">
    <property type="entry name" value="Winged helix' DNA-binding domain"/>
    <property type="match status" value="1"/>
</dbReference>
<dbReference type="Gene3D" id="3.40.1410.10">
    <property type="entry name" value="Chorismate lyase-like"/>
    <property type="match status" value="1"/>
</dbReference>
<dbReference type="AlphaFoldDB" id="A0A2N3LJS5"/>
<keyword evidence="6" id="KW-1185">Reference proteome</keyword>
<dbReference type="RefSeq" id="WP_101354542.1">
    <property type="nucleotide sequence ID" value="NZ_PIQO01000008.1"/>
</dbReference>
<dbReference type="InterPro" id="IPR050679">
    <property type="entry name" value="Bact_HTH_transcr_reg"/>
</dbReference>
<dbReference type="GO" id="GO:0003700">
    <property type="term" value="F:DNA-binding transcription factor activity"/>
    <property type="evidence" value="ECO:0007669"/>
    <property type="project" value="InterPro"/>
</dbReference>